<dbReference type="InterPro" id="IPR001810">
    <property type="entry name" value="F-box_dom"/>
</dbReference>
<gene>
    <name evidence="2" type="ORF">EDB92DRAFT_1125088</name>
</gene>
<dbReference type="EMBL" id="JAKELL010000047">
    <property type="protein sequence ID" value="KAH8987421.1"/>
    <property type="molecule type" value="Genomic_DNA"/>
</dbReference>
<protein>
    <recommendedName>
        <fullName evidence="1">F-box domain-containing protein</fullName>
    </recommendedName>
</protein>
<dbReference type="SUPFAM" id="SSF101908">
    <property type="entry name" value="Putative isomerase YbhE"/>
    <property type="match status" value="1"/>
</dbReference>
<dbReference type="AlphaFoldDB" id="A0AAD4Q8U4"/>
<dbReference type="InterPro" id="IPR036047">
    <property type="entry name" value="F-box-like_dom_sf"/>
</dbReference>
<reference evidence="2" key="1">
    <citation type="submission" date="2022-01" db="EMBL/GenBank/DDBJ databases">
        <title>Comparative genomics reveals a dynamic genome evolution in the ectomycorrhizal milk-cap (Lactarius) mushrooms.</title>
        <authorList>
            <consortium name="DOE Joint Genome Institute"/>
            <person name="Lebreton A."/>
            <person name="Tang N."/>
            <person name="Kuo A."/>
            <person name="LaButti K."/>
            <person name="Drula E."/>
            <person name="Barry K."/>
            <person name="Clum A."/>
            <person name="Lipzen A."/>
            <person name="Mousain D."/>
            <person name="Ng V."/>
            <person name="Wang R."/>
            <person name="Wang X."/>
            <person name="Dai Y."/>
            <person name="Henrissat B."/>
            <person name="Grigoriev I.V."/>
            <person name="Guerin-Laguette A."/>
            <person name="Yu F."/>
            <person name="Martin F.M."/>
        </authorList>
    </citation>
    <scope>NUCLEOTIDE SEQUENCE</scope>
    <source>
        <strain evidence="2">QP</strain>
    </source>
</reference>
<evidence type="ECO:0000313" key="3">
    <source>
        <dbReference type="Proteomes" id="UP001201163"/>
    </source>
</evidence>
<evidence type="ECO:0000259" key="1">
    <source>
        <dbReference type="PROSITE" id="PS50181"/>
    </source>
</evidence>
<dbReference type="PROSITE" id="PS50181">
    <property type="entry name" value="FBOX"/>
    <property type="match status" value="1"/>
</dbReference>
<evidence type="ECO:0000313" key="2">
    <source>
        <dbReference type="EMBL" id="KAH8987421.1"/>
    </source>
</evidence>
<sequence length="335" mass="37079">MRRRTLTSLPEELLVKIMEVGDGRSILACSNTCQTLRNVITNSSNLEYQLVLVSTGMRDSTGKDSPLLQIDRLRLLEKHEFSWRNLRWSESAAIPLLIGWQGPIAVSGDVLVFRRPHREAGDICIDALQDLLIYQCPDSSLRVRKLSTGKPHPAVSHEGTVFPPDGWRSHPDSPRVCGPHVAVTSDQGLYISAWDWKSGAHVSEFLATAQQPSFEFLDENHIVFPGSDDRQLCVYNIQDFPSFRIKPSAIEQVRCCQVTIPPCGRPGLPKRIHFKCNTLSTDVMEPDGGRRGGRIRQASRGSGVACGAGLAADEGNVSHTVAVKNARPAQRYFES</sequence>
<dbReference type="Gene3D" id="1.20.1280.50">
    <property type="match status" value="1"/>
</dbReference>
<comment type="caution">
    <text evidence="2">The sequence shown here is derived from an EMBL/GenBank/DDBJ whole genome shotgun (WGS) entry which is preliminary data.</text>
</comment>
<dbReference type="Proteomes" id="UP001201163">
    <property type="component" value="Unassembled WGS sequence"/>
</dbReference>
<name>A0AAD4Q8U4_9AGAM</name>
<dbReference type="SUPFAM" id="SSF81383">
    <property type="entry name" value="F-box domain"/>
    <property type="match status" value="1"/>
</dbReference>
<organism evidence="2 3">
    <name type="scientific">Lactarius akahatsu</name>
    <dbReference type="NCBI Taxonomy" id="416441"/>
    <lineage>
        <taxon>Eukaryota</taxon>
        <taxon>Fungi</taxon>
        <taxon>Dikarya</taxon>
        <taxon>Basidiomycota</taxon>
        <taxon>Agaricomycotina</taxon>
        <taxon>Agaricomycetes</taxon>
        <taxon>Russulales</taxon>
        <taxon>Russulaceae</taxon>
        <taxon>Lactarius</taxon>
    </lineage>
</organism>
<keyword evidence="3" id="KW-1185">Reference proteome</keyword>
<feature type="domain" description="F-box" evidence="1">
    <location>
        <begin position="3"/>
        <end position="51"/>
    </location>
</feature>
<accession>A0AAD4Q8U4</accession>
<proteinExistence type="predicted"/>
<dbReference type="CDD" id="cd09917">
    <property type="entry name" value="F-box_SF"/>
    <property type="match status" value="1"/>
</dbReference>